<dbReference type="UniPathway" id="UPA00378"/>
<dbReference type="GO" id="GO:0005975">
    <property type="term" value="P:carbohydrate metabolic process"/>
    <property type="evidence" value="ECO:0007669"/>
    <property type="project" value="InterPro"/>
</dbReference>
<evidence type="ECO:0000259" key="12">
    <source>
        <dbReference type="Pfam" id="PF02709"/>
    </source>
</evidence>
<evidence type="ECO:0000256" key="11">
    <source>
        <dbReference type="RuleBase" id="RU368121"/>
    </source>
</evidence>
<evidence type="ECO:0000256" key="5">
    <source>
        <dbReference type="ARBA" id="ARBA00022679"/>
    </source>
</evidence>
<evidence type="ECO:0000313" key="14">
    <source>
        <dbReference type="EMBL" id="GAV01396.1"/>
    </source>
</evidence>
<dbReference type="GO" id="GO:0005794">
    <property type="term" value="C:Golgi apparatus"/>
    <property type="evidence" value="ECO:0007669"/>
    <property type="project" value="TreeGrafter"/>
</dbReference>
<sequence length="431" mass="48917">MSPHTDDGDFIEDGNLQEDYTDRKKMINLGYRRLSNGGTKSASPPPPHAISGFCRAHVYKAMVVVIGCLVLFEFSSMVLSDQRQMWLPSFPGYHYAIRQWKAKVFDPRVLSCNGTGCWDQFGSMYELAENRSDTTVHTPAVANRTVQTVLMSLLGMDTCPLVPPNLVGAIRVLSEKLPEEDIVRANTGLQPGGRFRPSHCLARHKVAIILPYRDRPEHLRIFLNNIHPILRRQQLDYGIFVVEQAGLTKFNRGTLMNVGYVEARKSYDYDCFIFHDVDLLPENDRNLYSCPGLGARHMSVAIDKFNYHLPYKTILGGISAFTDAQFAKINGFPNIYWGWGGEDDDLSIRVRSHGFNITRYPAAIARYKMIKHDADPSNPANPVRFELLKFAAKRFKSDGLNNLKYKLIDSQLRPLYTWLLVDIGSPPDSRR</sequence>
<keyword evidence="5 11" id="KW-0808">Transferase</keyword>
<evidence type="ECO:0000256" key="6">
    <source>
        <dbReference type="ARBA" id="ARBA00022692"/>
    </source>
</evidence>
<gene>
    <name evidence="14" type="primary">RvY_12118-1</name>
    <name evidence="14" type="synonym">RvY_12118.1</name>
    <name evidence="14" type="ORF">RvY_12118</name>
</gene>
<dbReference type="GO" id="GO:0008378">
    <property type="term" value="F:galactosyltransferase activity"/>
    <property type="evidence" value="ECO:0007669"/>
    <property type="project" value="TreeGrafter"/>
</dbReference>
<comment type="caution">
    <text evidence="14">The sequence shown here is derived from an EMBL/GenBank/DDBJ whole genome shotgun (WGS) entry which is preliminary data.</text>
</comment>
<comment type="subcellular location">
    <subcellularLocation>
        <location evidence="1 11">Membrane</location>
        <topology evidence="1 11">Single-pass type II membrane protein</topology>
    </subcellularLocation>
</comment>
<evidence type="ECO:0000256" key="3">
    <source>
        <dbReference type="ARBA" id="ARBA00005735"/>
    </source>
</evidence>
<evidence type="ECO:0000256" key="9">
    <source>
        <dbReference type="ARBA" id="ARBA00023136"/>
    </source>
</evidence>
<feature type="domain" description="Galactosyltransferase N-terminal" evidence="13">
    <location>
        <begin position="159"/>
        <end position="291"/>
    </location>
</feature>
<organism evidence="14 15">
    <name type="scientific">Ramazzottius varieornatus</name>
    <name type="common">Water bear</name>
    <name type="synonym">Tardigrade</name>
    <dbReference type="NCBI Taxonomy" id="947166"/>
    <lineage>
        <taxon>Eukaryota</taxon>
        <taxon>Metazoa</taxon>
        <taxon>Ecdysozoa</taxon>
        <taxon>Tardigrada</taxon>
        <taxon>Eutardigrada</taxon>
        <taxon>Parachela</taxon>
        <taxon>Hypsibioidea</taxon>
        <taxon>Ramazzottiidae</taxon>
        <taxon>Ramazzottius</taxon>
    </lineage>
</organism>
<dbReference type="Gene3D" id="3.90.550.10">
    <property type="entry name" value="Spore Coat Polysaccharide Biosynthesis Protein SpsA, Chain A"/>
    <property type="match status" value="1"/>
</dbReference>
<dbReference type="GO" id="GO:0016020">
    <property type="term" value="C:membrane"/>
    <property type="evidence" value="ECO:0007669"/>
    <property type="project" value="UniProtKB-SubCell"/>
</dbReference>
<dbReference type="InterPro" id="IPR003859">
    <property type="entry name" value="Galactosyl_T"/>
</dbReference>
<evidence type="ECO:0000256" key="10">
    <source>
        <dbReference type="ARBA" id="ARBA00023180"/>
    </source>
</evidence>
<keyword evidence="10 11" id="KW-0325">Glycoprotein</keyword>
<comment type="pathway">
    <text evidence="2 11">Protein modification; protein glycosylation.</text>
</comment>
<reference evidence="14 15" key="1">
    <citation type="journal article" date="2016" name="Nat. Commun.">
        <title>Extremotolerant tardigrade genome and improved radiotolerance of human cultured cells by tardigrade-unique protein.</title>
        <authorList>
            <person name="Hashimoto T."/>
            <person name="Horikawa D.D."/>
            <person name="Saito Y."/>
            <person name="Kuwahara H."/>
            <person name="Kozuka-Hata H."/>
            <person name="Shin-I T."/>
            <person name="Minakuchi Y."/>
            <person name="Ohishi K."/>
            <person name="Motoyama A."/>
            <person name="Aizu T."/>
            <person name="Enomoto A."/>
            <person name="Kondo K."/>
            <person name="Tanaka S."/>
            <person name="Hara Y."/>
            <person name="Koshikawa S."/>
            <person name="Sagara H."/>
            <person name="Miura T."/>
            <person name="Yokobori S."/>
            <person name="Miyagawa K."/>
            <person name="Suzuki Y."/>
            <person name="Kubo T."/>
            <person name="Oyama M."/>
            <person name="Kohara Y."/>
            <person name="Fujiyama A."/>
            <person name="Arakawa K."/>
            <person name="Katayama T."/>
            <person name="Toyoda A."/>
            <person name="Kunieda T."/>
        </authorList>
    </citation>
    <scope>NUCLEOTIDE SEQUENCE [LARGE SCALE GENOMIC DNA]</scope>
    <source>
        <strain evidence="14 15">YOKOZUNA-1</strain>
    </source>
</reference>
<dbReference type="EC" id="2.4.1.-" evidence="11"/>
<dbReference type="GO" id="GO:0046872">
    <property type="term" value="F:metal ion binding"/>
    <property type="evidence" value="ECO:0007669"/>
    <property type="project" value="UniProtKB-UniRule"/>
</dbReference>
<comment type="cofactor">
    <cofactor evidence="11">
        <name>Mn(2+)</name>
        <dbReference type="ChEBI" id="CHEBI:29035"/>
    </cofactor>
</comment>
<keyword evidence="4 11" id="KW-0328">Glycosyltransferase</keyword>
<feature type="domain" description="Galactosyltransferase C-terminal" evidence="12">
    <location>
        <begin position="296"/>
        <end position="373"/>
    </location>
</feature>
<keyword evidence="15" id="KW-1185">Reference proteome</keyword>
<dbReference type="EMBL" id="BDGG01000007">
    <property type="protein sequence ID" value="GAV01396.1"/>
    <property type="molecule type" value="Genomic_DNA"/>
</dbReference>
<dbReference type="PRINTS" id="PR02050">
    <property type="entry name" value="B14GALTRFASE"/>
</dbReference>
<keyword evidence="9" id="KW-0472">Membrane</keyword>
<evidence type="ECO:0000256" key="4">
    <source>
        <dbReference type="ARBA" id="ARBA00022676"/>
    </source>
</evidence>
<proteinExistence type="inferred from homology"/>
<dbReference type="Proteomes" id="UP000186922">
    <property type="component" value="Unassembled WGS sequence"/>
</dbReference>
<evidence type="ECO:0000259" key="13">
    <source>
        <dbReference type="Pfam" id="PF13733"/>
    </source>
</evidence>
<dbReference type="GO" id="GO:0033842">
    <property type="term" value="F:N-acetyl-beta-glucosaminyl-derivative 4-beta-N-acetylgalactosaminyltransferase activity"/>
    <property type="evidence" value="ECO:0007669"/>
    <property type="project" value="TreeGrafter"/>
</dbReference>
<dbReference type="InterPro" id="IPR027995">
    <property type="entry name" value="Galactosyl_T_N"/>
</dbReference>
<keyword evidence="8" id="KW-1133">Transmembrane helix</keyword>
<dbReference type="OrthoDB" id="10038994at2759"/>
<keyword evidence="11" id="KW-0479">Metal-binding</keyword>
<dbReference type="Pfam" id="PF02709">
    <property type="entry name" value="Glyco_transf_7C"/>
    <property type="match status" value="1"/>
</dbReference>
<dbReference type="InterPro" id="IPR027791">
    <property type="entry name" value="Galactosyl_T_C"/>
</dbReference>
<keyword evidence="6" id="KW-0812">Transmembrane</keyword>
<dbReference type="SUPFAM" id="SSF53448">
    <property type="entry name" value="Nucleotide-diphospho-sugar transferases"/>
    <property type="match status" value="1"/>
</dbReference>
<dbReference type="CDD" id="cd00899">
    <property type="entry name" value="b4GalT"/>
    <property type="match status" value="1"/>
</dbReference>
<name>A0A1D1VKR4_RAMVA</name>
<accession>A0A1D1VKR4</accession>
<comment type="function">
    <text evidence="11">Catalyzes the transfer of galactose onto proteins or lipids.</text>
</comment>
<dbReference type="PANTHER" id="PTHR19300">
    <property type="entry name" value="BETA-1,4-GALACTOSYLTRANSFERASE"/>
    <property type="match status" value="1"/>
</dbReference>
<evidence type="ECO:0000256" key="7">
    <source>
        <dbReference type="ARBA" id="ARBA00022968"/>
    </source>
</evidence>
<dbReference type="STRING" id="947166.A0A1D1VKR4"/>
<dbReference type="AlphaFoldDB" id="A0A1D1VKR4"/>
<comment type="similarity">
    <text evidence="3 11">Belongs to the glycosyltransferase 7 family.</text>
</comment>
<keyword evidence="11" id="KW-0464">Manganese</keyword>
<dbReference type="PANTHER" id="PTHR19300:SF57">
    <property type="entry name" value="BETA-1,4-N-ACETYLGALACTOSAMINYLTRANSFERASE"/>
    <property type="match status" value="1"/>
</dbReference>
<keyword evidence="7 11" id="KW-0735">Signal-anchor</keyword>
<dbReference type="InterPro" id="IPR029044">
    <property type="entry name" value="Nucleotide-diphossugar_trans"/>
</dbReference>
<dbReference type="GO" id="GO:0006688">
    <property type="term" value="P:glycosphingolipid biosynthetic process"/>
    <property type="evidence" value="ECO:0007669"/>
    <property type="project" value="TreeGrafter"/>
</dbReference>
<evidence type="ECO:0000256" key="2">
    <source>
        <dbReference type="ARBA" id="ARBA00004922"/>
    </source>
</evidence>
<evidence type="ECO:0000313" key="15">
    <source>
        <dbReference type="Proteomes" id="UP000186922"/>
    </source>
</evidence>
<evidence type="ECO:0000256" key="1">
    <source>
        <dbReference type="ARBA" id="ARBA00004606"/>
    </source>
</evidence>
<dbReference type="Pfam" id="PF13733">
    <property type="entry name" value="Glyco_transf_7N"/>
    <property type="match status" value="1"/>
</dbReference>
<protein>
    <recommendedName>
        <fullName evidence="11">Beta-1,4-N-acetylgalactosaminyltransferase</fullName>
        <ecNumber evidence="11">2.4.1.-</ecNumber>
    </recommendedName>
    <alternativeName>
        <fullName evidence="11">Beta-4-GalNAcT</fullName>
    </alternativeName>
</protein>
<evidence type="ECO:0000256" key="8">
    <source>
        <dbReference type="ARBA" id="ARBA00022989"/>
    </source>
</evidence>